<reference evidence="3" key="2">
    <citation type="submission" date="2019-02" db="EMBL/GenBank/DDBJ databases">
        <title>Granulicella sibirica sp. nov., a psychrotolerant acidobacterium isolated from an organic soil layer in forested tundra, West Siberia.</title>
        <authorList>
            <person name="Oshkin I.Y."/>
            <person name="Kulichevskaya I.S."/>
            <person name="Rijpstra W.I.C."/>
            <person name="Sinninghe Damste J.S."/>
            <person name="Rakitin A.L."/>
            <person name="Ravin N.V."/>
            <person name="Dedysh S.N."/>
        </authorList>
    </citation>
    <scope>NUCLEOTIDE SEQUENCE [LARGE SCALE GENOMIC DNA]</scope>
    <source>
        <strain evidence="3">AF10</strain>
    </source>
</reference>
<proteinExistence type="predicted"/>
<reference evidence="2 3" key="1">
    <citation type="submission" date="2018-11" db="EMBL/GenBank/DDBJ databases">
        <authorList>
            <person name="Mardanov A.V."/>
            <person name="Ravin N.V."/>
            <person name="Dedysh S.N."/>
        </authorList>
    </citation>
    <scope>NUCLEOTIDE SEQUENCE [LARGE SCALE GENOMIC DNA]</scope>
    <source>
        <strain evidence="2 3">AF10</strain>
    </source>
</reference>
<dbReference type="GO" id="GO:0055085">
    <property type="term" value="P:transmembrane transport"/>
    <property type="evidence" value="ECO:0007669"/>
    <property type="project" value="InterPro"/>
</dbReference>
<dbReference type="PROSITE" id="PS52015">
    <property type="entry name" value="TONB_CTD"/>
    <property type="match status" value="1"/>
</dbReference>
<accession>A0A4Q0SX97</accession>
<keyword evidence="3" id="KW-1185">Reference proteome</keyword>
<dbReference type="SUPFAM" id="SSF74653">
    <property type="entry name" value="TolA/TonB C-terminal domain"/>
    <property type="match status" value="1"/>
</dbReference>
<dbReference type="Gene3D" id="3.30.1150.10">
    <property type="match status" value="1"/>
</dbReference>
<comment type="caution">
    <text evidence="2">The sequence shown here is derived from an EMBL/GenBank/DDBJ whole genome shotgun (WGS) entry which is preliminary data.</text>
</comment>
<sequence length="46" mass="5047">MISGPELLQTSFSKAVKQWVYKPYLINGVPVEVETTIALEYAMGGS</sequence>
<protein>
    <recommendedName>
        <fullName evidence="1">TonB C-terminal domain-containing protein</fullName>
    </recommendedName>
</protein>
<evidence type="ECO:0000259" key="1">
    <source>
        <dbReference type="PROSITE" id="PS52015"/>
    </source>
</evidence>
<organism evidence="2 3">
    <name type="scientific">Granulicella sibirica</name>
    <dbReference type="NCBI Taxonomy" id="2479048"/>
    <lineage>
        <taxon>Bacteria</taxon>
        <taxon>Pseudomonadati</taxon>
        <taxon>Acidobacteriota</taxon>
        <taxon>Terriglobia</taxon>
        <taxon>Terriglobales</taxon>
        <taxon>Acidobacteriaceae</taxon>
        <taxon>Granulicella</taxon>
    </lineage>
</organism>
<dbReference type="EMBL" id="RDSM01000006">
    <property type="protein sequence ID" value="RXH54069.1"/>
    <property type="molecule type" value="Genomic_DNA"/>
</dbReference>
<dbReference type="AlphaFoldDB" id="A0A4Q0SX97"/>
<feature type="domain" description="TonB C-terminal" evidence="1">
    <location>
        <begin position="1"/>
        <end position="46"/>
    </location>
</feature>
<dbReference type="Proteomes" id="UP000289437">
    <property type="component" value="Unassembled WGS sequence"/>
</dbReference>
<gene>
    <name evidence="2" type="ORF">GRAN_5038</name>
</gene>
<evidence type="ECO:0000313" key="2">
    <source>
        <dbReference type="EMBL" id="RXH54069.1"/>
    </source>
</evidence>
<dbReference type="InterPro" id="IPR037682">
    <property type="entry name" value="TonB_C"/>
</dbReference>
<name>A0A4Q0SX97_9BACT</name>
<evidence type="ECO:0000313" key="3">
    <source>
        <dbReference type="Proteomes" id="UP000289437"/>
    </source>
</evidence>